<proteinExistence type="predicted"/>
<protein>
    <submittedName>
        <fullName evidence="2">Uncharacterized protein</fullName>
    </submittedName>
</protein>
<name>A0A845A413_9SPHN</name>
<gene>
    <name evidence="2" type="ORF">GRI62_12640</name>
</gene>
<comment type="caution">
    <text evidence="2">The sequence shown here is derived from an EMBL/GenBank/DDBJ whole genome shotgun (WGS) entry which is preliminary data.</text>
</comment>
<keyword evidence="3" id="KW-1185">Reference proteome</keyword>
<feature type="region of interest" description="Disordered" evidence="1">
    <location>
        <begin position="65"/>
        <end position="129"/>
    </location>
</feature>
<organism evidence="2 3">
    <name type="scientific">Aurantiacibacter arachoides</name>
    <dbReference type="NCBI Taxonomy" id="1850444"/>
    <lineage>
        <taxon>Bacteria</taxon>
        <taxon>Pseudomonadati</taxon>
        <taxon>Pseudomonadota</taxon>
        <taxon>Alphaproteobacteria</taxon>
        <taxon>Sphingomonadales</taxon>
        <taxon>Erythrobacteraceae</taxon>
        <taxon>Aurantiacibacter</taxon>
    </lineage>
</organism>
<evidence type="ECO:0000313" key="2">
    <source>
        <dbReference type="EMBL" id="MXO94444.1"/>
    </source>
</evidence>
<dbReference type="AlphaFoldDB" id="A0A845A413"/>
<feature type="compositionally biased region" description="Low complexity" evidence="1">
    <location>
        <begin position="111"/>
        <end position="123"/>
    </location>
</feature>
<dbReference type="OrthoDB" id="7433578at2"/>
<sequence length="129" mass="14036">MRTVPEPPAHFAIGLKDMNAAAILFLQAVGTATPAAPAPPPDIEFNARIEARRVDVRQGGDLRAEFRADPGEAPPVQVERSDPRGQRSYRNLTIRIHGEATLIEPVAATRTPQQQQPEQGTPTDENDPL</sequence>
<accession>A0A845A413</accession>
<evidence type="ECO:0000313" key="3">
    <source>
        <dbReference type="Proteomes" id="UP000460626"/>
    </source>
</evidence>
<evidence type="ECO:0000256" key="1">
    <source>
        <dbReference type="SAM" id="MobiDB-lite"/>
    </source>
</evidence>
<reference evidence="2 3" key="1">
    <citation type="submission" date="2019-12" db="EMBL/GenBank/DDBJ databases">
        <title>Genomic-based taxomic classification of the family Erythrobacteraceae.</title>
        <authorList>
            <person name="Xu L."/>
        </authorList>
    </citation>
    <scope>NUCLEOTIDE SEQUENCE [LARGE SCALE GENOMIC DNA]</scope>
    <source>
        <strain evidence="2 3">RC4-10-4</strain>
    </source>
</reference>
<dbReference type="RefSeq" id="WP_131451084.1">
    <property type="nucleotide sequence ID" value="NZ_BMJK01000001.1"/>
</dbReference>
<dbReference type="EMBL" id="WTYH01000001">
    <property type="protein sequence ID" value="MXO94444.1"/>
    <property type="molecule type" value="Genomic_DNA"/>
</dbReference>
<dbReference type="Proteomes" id="UP000460626">
    <property type="component" value="Unassembled WGS sequence"/>
</dbReference>